<feature type="region of interest" description="Disordered" evidence="1">
    <location>
        <begin position="1"/>
        <end position="65"/>
    </location>
</feature>
<dbReference type="InParanoid" id="A0A061EZE4"/>
<organism evidence="2 3">
    <name type="scientific">Theobroma cacao</name>
    <name type="common">Cacao</name>
    <name type="synonym">Cocoa</name>
    <dbReference type="NCBI Taxonomy" id="3641"/>
    <lineage>
        <taxon>Eukaryota</taxon>
        <taxon>Viridiplantae</taxon>
        <taxon>Streptophyta</taxon>
        <taxon>Embryophyta</taxon>
        <taxon>Tracheophyta</taxon>
        <taxon>Spermatophyta</taxon>
        <taxon>Magnoliopsida</taxon>
        <taxon>eudicotyledons</taxon>
        <taxon>Gunneridae</taxon>
        <taxon>Pentapetalae</taxon>
        <taxon>rosids</taxon>
        <taxon>malvids</taxon>
        <taxon>Malvales</taxon>
        <taxon>Malvaceae</taxon>
        <taxon>Byttnerioideae</taxon>
        <taxon>Theobroma</taxon>
    </lineage>
</organism>
<dbReference type="HOGENOM" id="CLU_2228067_0_0_1"/>
<accession>A0A061EZE4</accession>
<keyword evidence="3" id="KW-1185">Reference proteome</keyword>
<dbReference type="Proteomes" id="UP000026915">
    <property type="component" value="Chromosome 5"/>
</dbReference>
<dbReference type="AlphaFoldDB" id="A0A061EZE4"/>
<proteinExistence type="predicted"/>
<evidence type="ECO:0000256" key="1">
    <source>
        <dbReference type="SAM" id="MobiDB-lite"/>
    </source>
</evidence>
<evidence type="ECO:0000313" key="3">
    <source>
        <dbReference type="Proteomes" id="UP000026915"/>
    </source>
</evidence>
<name>A0A061EZE4_THECC</name>
<protein>
    <submittedName>
        <fullName evidence="2">Uncharacterized protein</fullName>
    </submittedName>
</protein>
<sequence length="106" mass="12109">MHHYWRKAQAVAQTDPSTRVKRGKTDSSASEIIREVHVSRTTTSAQRRDALGAPRTGDQRNQPNRYRLSGWSYRADQGGWRLCILASRKGNGYPITRYFGISYPII</sequence>
<dbReference type="Gramene" id="EOY09772">
    <property type="protein sequence ID" value="EOY09772"/>
    <property type="gene ID" value="TCM_025155"/>
</dbReference>
<gene>
    <name evidence="2" type="ORF">TCM_025155</name>
</gene>
<dbReference type="EMBL" id="CM001883">
    <property type="protein sequence ID" value="EOY09772.1"/>
    <property type="molecule type" value="Genomic_DNA"/>
</dbReference>
<evidence type="ECO:0000313" key="2">
    <source>
        <dbReference type="EMBL" id="EOY09772.1"/>
    </source>
</evidence>
<reference evidence="2 3" key="1">
    <citation type="journal article" date="2013" name="Genome Biol.">
        <title>The genome sequence of the most widely cultivated cacao type and its use to identify candidate genes regulating pod color.</title>
        <authorList>
            <person name="Motamayor J.C."/>
            <person name="Mockaitis K."/>
            <person name="Schmutz J."/>
            <person name="Haiminen N."/>
            <person name="Iii D.L."/>
            <person name="Cornejo O."/>
            <person name="Findley S.D."/>
            <person name="Zheng P."/>
            <person name="Utro F."/>
            <person name="Royaert S."/>
            <person name="Saski C."/>
            <person name="Jenkins J."/>
            <person name="Podicheti R."/>
            <person name="Zhao M."/>
            <person name="Scheffler B.E."/>
            <person name="Stack J.C."/>
            <person name="Feltus F.A."/>
            <person name="Mustiga G.M."/>
            <person name="Amores F."/>
            <person name="Phillips W."/>
            <person name="Marelli J.P."/>
            <person name="May G.D."/>
            <person name="Shapiro H."/>
            <person name="Ma J."/>
            <person name="Bustamante C.D."/>
            <person name="Schnell R.J."/>
            <person name="Main D."/>
            <person name="Gilbert D."/>
            <person name="Parida L."/>
            <person name="Kuhn D.N."/>
        </authorList>
    </citation>
    <scope>NUCLEOTIDE SEQUENCE [LARGE SCALE GENOMIC DNA]</scope>
    <source>
        <strain evidence="3">cv. Matina 1-6</strain>
    </source>
</reference>